<feature type="transmembrane region" description="Helical" evidence="1">
    <location>
        <begin position="54"/>
        <end position="76"/>
    </location>
</feature>
<sequence length="172" mass="19520">MVCSTTSRNSHFSFSYNCLIVHDSSLLAPALVSPFRKLLTLYSLFIVPQLLKPFFSFFLFSSFSFPPTLFFLFFTFTEDNTFTFFLVLFCVNNISVFFSFFGIFSPNLNFLSSLVFFPNPVLSTSLSSSTDCLFTSHSANVLLPHVSFSSAALFFFNKNPLTRCLHKMGVNK</sequence>
<protein>
    <submittedName>
        <fullName evidence="2">Uncharacterized protein</fullName>
    </submittedName>
</protein>
<keyword evidence="1" id="KW-0472">Membrane</keyword>
<proteinExistence type="predicted"/>
<dbReference type="AlphaFoldDB" id="A0A8D9BQ32"/>
<evidence type="ECO:0000313" key="2">
    <source>
        <dbReference type="EMBL" id="CAG6786562.1"/>
    </source>
</evidence>
<feature type="transmembrane region" description="Helical" evidence="1">
    <location>
        <begin position="82"/>
        <end position="104"/>
    </location>
</feature>
<dbReference type="EMBL" id="HBUF01648797">
    <property type="protein sequence ID" value="CAG6786562.1"/>
    <property type="molecule type" value="Transcribed_RNA"/>
</dbReference>
<name>A0A8D9BQ32_9HEMI</name>
<feature type="transmembrane region" description="Helical" evidence="1">
    <location>
        <begin position="14"/>
        <end position="33"/>
    </location>
</feature>
<keyword evidence="1" id="KW-0812">Transmembrane</keyword>
<reference evidence="2" key="1">
    <citation type="submission" date="2021-05" db="EMBL/GenBank/DDBJ databases">
        <authorList>
            <person name="Alioto T."/>
            <person name="Alioto T."/>
            <person name="Gomez Garrido J."/>
        </authorList>
    </citation>
    <scope>NUCLEOTIDE SEQUENCE</scope>
</reference>
<accession>A0A8D9BQ32</accession>
<evidence type="ECO:0000256" key="1">
    <source>
        <dbReference type="SAM" id="Phobius"/>
    </source>
</evidence>
<keyword evidence="1" id="KW-1133">Transmembrane helix</keyword>
<organism evidence="2">
    <name type="scientific">Cacopsylla melanoneura</name>
    <dbReference type="NCBI Taxonomy" id="428564"/>
    <lineage>
        <taxon>Eukaryota</taxon>
        <taxon>Metazoa</taxon>
        <taxon>Ecdysozoa</taxon>
        <taxon>Arthropoda</taxon>
        <taxon>Hexapoda</taxon>
        <taxon>Insecta</taxon>
        <taxon>Pterygota</taxon>
        <taxon>Neoptera</taxon>
        <taxon>Paraneoptera</taxon>
        <taxon>Hemiptera</taxon>
        <taxon>Sternorrhyncha</taxon>
        <taxon>Psylloidea</taxon>
        <taxon>Psyllidae</taxon>
        <taxon>Psyllinae</taxon>
        <taxon>Cacopsylla</taxon>
    </lineage>
</organism>